<evidence type="ECO:0000313" key="1">
    <source>
        <dbReference type="EMBL" id="KAK3671365.1"/>
    </source>
</evidence>
<proteinExistence type="predicted"/>
<organism evidence="1 2">
    <name type="scientific">Recurvomyces mirabilis</name>
    <dbReference type="NCBI Taxonomy" id="574656"/>
    <lineage>
        <taxon>Eukaryota</taxon>
        <taxon>Fungi</taxon>
        <taxon>Dikarya</taxon>
        <taxon>Ascomycota</taxon>
        <taxon>Pezizomycotina</taxon>
        <taxon>Dothideomycetes</taxon>
        <taxon>Dothideomycetidae</taxon>
        <taxon>Mycosphaerellales</taxon>
        <taxon>Teratosphaeriaceae</taxon>
        <taxon>Recurvomyces</taxon>
    </lineage>
</organism>
<dbReference type="Proteomes" id="UP001274830">
    <property type="component" value="Unassembled WGS sequence"/>
</dbReference>
<gene>
    <name evidence="1" type="ORF">LTR78_008826</name>
</gene>
<sequence length="456" mass="51240">MGLEYGLADERSDERKPTCARCHKASFTCGGARQDVIPPYMSIVAFKDSIHFTFLFEDLLWRSYGSPWLQHSAEGKLGSLSYDACAALSQHLFGHRFAQSDVEQTSALAYDRVVTSLRISLLSTDRPDPTVLTPMLILVARSCATSSLFEASSHINGLQALLQACGPRTFARDSVHDTFRSCRAMVVSNSLILHKRTFLADISWRSDPWSERGKTDEDQLVDILATVPGIYEDLVTADSSLPYAASVLYDHAALNIEASLTRLFYWRRNWDAKYPRVACATVRAPTSPNAKKLPVYPQGAELMLRYNNFARSIEDSLFNAVAISLMDTLSSGNMPEPLATNITDNLRRMFDDHQQSNTTWDASPALLPLSGVWSIHDLARQIIRGFEFQLEHVRTCHESTLFWLFPVGLASKILEDDHGWSEWVQVMLEKSRSTHGEPQSLLERFVSGDYRLGVHK</sequence>
<protein>
    <submittedName>
        <fullName evidence="1">Uncharacterized protein</fullName>
    </submittedName>
</protein>
<reference evidence="1" key="1">
    <citation type="submission" date="2023-07" db="EMBL/GenBank/DDBJ databases">
        <title>Black Yeasts Isolated from many extreme environments.</title>
        <authorList>
            <person name="Coleine C."/>
            <person name="Stajich J.E."/>
            <person name="Selbmann L."/>
        </authorList>
    </citation>
    <scope>NUCLEOTIDE SEQUENCE</scope>
    <source>
        <strain evidence="1">CCFEE 5485</strain>
    </source>
</reference>
<name>A0AAE0WHL5_9PEZI</name>
<evidence type="ECO:0000313" key="2">
    <source>
        <dbReference type="Proteomes" id="UP001274830"/>
    </source>
</evidence>
<dbReference type="AlphaFoldDB" id="A0AAE0WHL5"/>
<dbReference type="InterPro" id="IPR053178">
    <property type="entry name" value="Osmoadaptation_assoc"/>
</dbReference>
<comment type="caution">
    <text evidence="1">The sequence shown here is derived from an EMBL/GenBank/DDBJ whole genome shotgun (WGS) entry which is preliminary data.</text>
</comment>
<keyword evidence="2" id="KW-1185">Reference proteome</keyword>
<accession>A0AAE0WHL5</accession>
<dbReference type="PANTHER" id="PTHR38111">
    <property type="entry name" value="ZN(2)-C6 FUNGAL-TYPE DOMAIN-CONTAINING PROTEIN-RELATED"/>
    <property type="match status" value="1"/>
</dbReference>
<dbReference type="PANTHER" id="PTHR38111:SF2">
    <property type="entry name" value="FINGER DOMAIN PROTEIN, PUTATIVE (AFU_ORTHOLOGUE AFUA_1G01560)-RELATED"/>
    <property type="match status" value="1"/>
</dbReference>
<dbReference type="EMBL" id="JAUTXT010000044">
    <property type="protein sequence ID" value="KAK3671365.1"/>
    <property type="molecule type" value="Genomic_DNA"/>
</dbReference>